<dbReference type="Gene3D" id="2.40.50.770">
    <property type="entry name" value="RecQ-mediated genome instability protein Rmi1, C-terminal domain"/>
    <property type="match status" value="1"/>
</dbReference>
<protein>
    <submittedName>
        <fullName evidence="4">Mediated genome instability protein rmi1</fullName>
    </submittedName>
</protein>
<feature type="compositionally biased region" description="Low complexity" evidence="1">
    <location>
        <begin position="133"/>
        <end position="145"/>
    </location>
</feature>
<keyword evidence="5" id="KW-1185">Reference proteome</keyword>
<evidence type="ECO:0000313" key="4">
    <source>
        <dbReference type="EMBL" id="KAL3426325.1"/>
    </source>
</evidence>
<comment type="caution">
    <text evidence="4">The sequence shown here is derived from an EMBL/GenBank/DDBJ whole genome shotgun (WGS) entry which is preliminary data.</text>
</comment>
<dbReference type="SMART" id="SM01161">
    <property type="entry name" value="DUF1767"/>
    <property type="match status" value="1"/>
</dbReference>
<dbReference type="Proteomes" id="UP001629113">
    <property type="component" value="Unassembled WGS sequence"/>
</dbReference>
<evidence type="ECO:0000259" key="3">
    <source>
        <dbReference type="Pfam" id="PF21000"/>
    </source>
</evidence>
<evidence type="ECO:0000313" key="5">
    <source>
        <dbReference type="Proteomes" id="UP001629113"/>
    </source>
</evidence>
<dbReference type="InterPro" id="IPR013894">
    <property type="entry name" value="RMI1_OB"/>
</dbReference>
<dbReference type="InterPro" id="IPR049363">
    <property type="entry name" value="RMI1_N"/>
</dbReference>
<proteinExistence type="predicted"/>
<dbReference type="Pfam" id="PF21000">
    <property type="entry name" value="RMI1_N_N"/>
    <property type="match status" value="1"/>
</dbReference>
<sequence length="252" mass="27292">MTTPNLAQFRNAITSSGLPTPSDAFLQSILQARPLAALAATARHRLLSSNLASTSTSASPAILSPQAGRFPAGLTDVTVKACRLADDVCVQVLDVEDIGHSRWEQVDALEKERRGETVKGREVIRVVPDLDDAATQTQTQTQAQTHAPEHGSTQQQGPFKLLVQDAGGLKIYALELRRVEKISMPRVRATGTGMSIGCKLMLRRGTKVARGVVLLEPKDVVVLGGKIEVLDKAWREGREKRLRDEVGDTSAR</sequence>
<accession>A0ABR4PSH4</accession>
<organism evidence="4 5">
    <name type="scientific">Phlyctema vagabunda</name>
    <dbReference type="NCBI Taxonomy" id="108571"/>
    <lineage>
        <taxon>Eukaryota</taxon>
        <taxon>Fungi</taxon>
        <taxon>Dikarya</taxon>
        <taxon>Ascomycota</taxon>
        <taxon>Pezizomycotina</taxon>
        <taxon>Leotiomycetes</taxon>
        <taxon>Helotiales</taxon>
        <taxon>Dermateaceae</taxon>
        <taxon>Phlyctema</taxon>
    </lineage>
</organism>
<reference evidence="4 5" key="1">
    <citation type="submission" date="2024-06" db="EMBL/GenBank/DDBJ databases">
        <title>Complete genome of Phlyctema vagabunda strain 19-DSS-EL-015.</title>
        <authorList>
            <person name="Fiorenzani C."/>
        </authorList>
    </citation>
    <scope>NUCLEOTIDE SEQUENCE [LARGE SCALE GENOMIC DNA]</scope>
    <source>
        <strain evidence="4 5">19-DSS-EL-015</strain>
    </source>
</reference>
<name>A0ABR4PSH4_9HELO</name>
<evidence type="ECO:0000259" key="2">
    <source>
        <dbReference type="Pfam" id="PF08585"/>
    </source>
</evidence>
<evidence type="ECO:0000256" key="1">
    <source>
        <dbReference type="SAM" id="MobiDB-lite"/>
    </source>
</evidence>
<feature type="region of interest" description="Disordered" evidence="1">
    <location>
        <begin position="130"/>
        <end position="156"/>
    </location>
</feature>
<feature type="domain" description="RecQ mediated genome instability protein 1 OB-fold" evidence="2">
    <location>
        <begin position="72"/>
        <end position="238"/>
    </location>
</feature>
<feature type="domain" description="RMI1 N-terminal" evidence="3">
    <location>
        <begin position="19"/>
        <end position="54"/>
    </location>
</feature>
<dbReference type="EMBL" id="JBFCZG010000002">
    <property type="protein sequence ID" value="KAL3426325.1"/>
    <property type="molecule type" value="Genomic_DNA"/>
</dbReference>
<gene>
    <name evidence="4" type="ORF">PVAG01_03116</name>
</gene>
<dbReference type="Pfam" id="PF08585">
    <property type="entry name" value="RMI1_N_C"/>
    <property type="match status" value="1"/>
</dbReference>
<dbReference type="InterPro" id="IPR042470">
    <property type="entry name" value="RMI1_N_C_sf"/>
</dbReference>